<gene>
    <name evidence="7" type="ORF">GCM10009111_06330</name>
</gene>
<feature type="domain" description="Sodium/calcium exchanger membrane region" evidence="6">
    <location>
        <begin position="174"/>
        <end position="312"/>
    </location>
</feature>
<sequence length="318" mass="33836">MNYIMVIAGLIMLLSGGELLIRGAMSAANKLQVSPFLSGLIIVGFGTSMPELIVSINAVLNNTPSVALGNIIGSNIGNIGLILGTCALITPLAFKPLALKRDAIVMLSATSLLVIVGLSGSFSLLSGVLMITALFAYLGLTILKEKNQKNPSQKLHQDEGKALHSRPHNSYLIILSITIGLIFLILGAQWFVTGATIIATKFGVSEALIGLTLVAVGTSLPEFMISLVAVLRKHMDVAVGNVVGSNIFNILGILGVSSLISPISFDGRFASFDQWALLLITLVLTLFLLFSHTVSRLKAISLLSFYVIYIIVGYLYFT</sequence>
<organism evidence="7 8">
    <name type="scientific">Colwellia asteriadis</name>
    <dbReference type="NCBI Taxonomy" id="517723"/>
    <lineage>
        <taxon>Bacteria</taxon>
        <taxon>Pseudomonadati</taxon>
        <taxon>Pseudomonadota</taxon>
        <taxon>Gammaproteobacteria</taxon>
        <taxon>Alteromonadales</taxon>
        <taxon>Colwelliaceae</taxon>
        <taxon>Colwellia</taxon>
    </lineage>
</organism>
<evidence type="ECO:0000256" key="1">
    <source>
        <dbReference type="ARBA" id="ARBA00004141"/>
    </source>
</evidence>
<dbReference type="InterPro" id="IPR004837">
    <property type="entry name" value="NaCa_Exmemb"/>
</dbReference>
<dbReference type="InterPro" id="IPR044880">
    <property type="entry name" value="NCX_ion-bd_dom_sf"/>
</dbReference>
<keyword evidence="8" id="KW-1185">Reference proteome</keyword>
<feature type="transmembrane region" description="Helical" evidence="5">
    <location>
        <begin position="272"/>
        <end position="290"/>
    </location>
</feature>
<keyword evidence="3 5" id="KW-1133">Transmembrane helix</keyword>
<feature type="domain" description="Sodium/calcium exchanger membrane region" evidence="6">
    <location>
        <begin position="3"/>
        <end position="142"/>
    </location>
</feature>
<dbReference type="PANTHER" id="PTHR10846">
    <property type="entry name" value="SODIUM/POTASSIUM/CALCIUM EXCHANGER"/>
    <property type="match status" value="1"/>
</dbReference>
<comment type="caution">
    <text evidence="7">The sequence shown here is derived from an EMBL/GenBank/DDBJ whole genome shotgun (WGS) entry which is preliminary data.</text>
</comment>
<feature type="transmembrane region" description="Helical" evidence="5">
    <location>
        <begin position="114"/>
        <end position="140"/>
    </location>
</feature>
<evidence type="ECO:0000256" key="4">
    <source>
        <dbReference type="ARBA" id="ARBA00023136"/>
    </source>
</evidence>
<dbReference type="Proteomes" id="UP001500021">
    <property type="component" value="Unassembled WGS sequence"/>
</dbReference>
<name>A0ABN1L467_9GAMM</name>
<feature type="transmembrane region" description="Helical" evidence="5">
    <location>
        <begin position="207"/>
        <end position="231"/>
    </location>
</feature>
<dbReference type="Gene3D" id="1.20.1420.30">
    <property type="entry name" value="NCX, central ion-binding region"/>
    <property type="match status" value="2"/>
</dbReference>
<reference evidence="7 8" key="1">
    <citation type="journal article" date="2019" name="Int. J. Syst. Evol. Microbiol.">
        <title>The Global Catalogue of Microorganisms (GCM) 10K type strain sequencing project: providing services to taxonomists for standard genome sequencing and annotation.</title>
        <authorList>
            <consortium name="The Broad Institute Genomics Platform"/>
            <consortium name="The Broad Institute Genome Sequencing Center for Infectious Disease"/>
            <person name="Wu L."/>
            <person name="Ma J."/>
        </authorList>
    </citation>
    <scope>NUCLEOTIDE SEQUENCE [LARGE SCALE GENOMIC DNA]</scope>
    <source>
        <strain evidence="7 8">JCM 15608</strain>
    </source>
</reference>
<proteinExistence type="predicted"/>
<evidence type="ECO:0000313" key="8">
    <source>
        <dbReference type="Proteomes" id="UP001500021"/>
    </source>
</evidence>
<comment type="subcellular location">
    <subcellularLocation>
        <location evidence="1">Membrane</location>
        <topology evidence="1">Multi-pass membrane protein</topology>
    </subcellularLocation>
</comment>
<feature type="transmembrane region" description="Helical" evidence="5">
    <location>
        <begin position="72"/>
        <end position="94"/>
    </location>
</feature>
<dbReference type="RefSeq" id="WP_343814913.1">
    <property type="nucleotide sequence ID" value="NZ_BAAAFA010000002.1"/>
</dbReference>
<evidence type="ECO:0000256" key="3">
    <source>
        <dbReference type="ARBA" id="ARBA00022989"/>
    </source>
</evidence>
<evidence type="ECO:0000256" key="5">
    <source>
        <dbReference type="SAM" id="Phobius"/>
    </source>
</evidence>
<evidence type="ECO:0000256" key="2">
    <source>
        <dbReference type="ARBA" id="ARBA00022692"/>
    </source>
</evidence>
<accession>A0ABN1L467</accession>
<dbReference type="EMBL" id="BAAAFA010000002">
    <property type="protein sequence ID" value="GAA0812431.1"/>
    <property type="molecule type" value="Genomic_DNA"/>
</dbReference>
<evidence type="ECO:0000313" key="7">
    <source>
        <dbReference type="EMBL" id="GAA0812431.1"/>
    </source>
</evidence>
<keyword evidence="4 5" id="KW-0472">Membrane</keyword>
<feature type="transmembrane region" description="Helical" evidence="5">
    <location>
        <begin position="238"/>
        <end position="260"/>
    </location>
</feature>
<feature type="transmembrane region" description="Helical" evidence="5">
    <location>
        <begin position="297"/>
        <end position="317"/>
    </location>
</feature>
<feature type="transmembrane region" description="Helical" evidence="5">
    <location>
        <begin position="36"/>
        <end position="60"/>
    </location>
</feature>
<dbReference type="InterPro" id="IPR004481">
    <property type="entry name" value="K/Na/Ca-exchanger"/>
</dbReference>
<feature type="transmembrane region" description="Helical" evidence="5">
    <location>
        <begin position="171"/>
        <end position="192"/>
    </location>
</feature>
<dbReference type="NCBIfam" id="TIGR00367">
    <property type="entry name" value="calcium/sodium antiporter"/>
    <property type="match status" value="1"/>
</dbReference>
<evidence type="ECO:0000259" key="6">
    <source>
        <dbReference type="Pfam" id="PF01699"/>
    </source>
</evidence>
<protein>
    <submittedName>
        <fullName evidence="7">Calcium/sodium antiporter</fullName>
    </submittedName>
</protein>
<keyword evidence="2 5" id="KW-0812">Transmembrane</keyword>
<dbReference type="PANTHER" id="PTHR10846:SF8">
    <property type="entry name" value="INNER MEMBRANE PROTEIN YRBG"/>
    <property type="match status" value="1"/>
</dbReference>
<dbReference type="Pfam" id="PF01699">
    <property type="entry name" value="Na_Ca_ex"/>
    <property type="match status" value="2"/>
</dbReference>